<dbReference type="OrthoDB" id="820871at2759"/>
<dbReference type="PANTHER" id="PTHR46444:SF9">
    <property type="entry name" value="DCD (DEVELOPMENT AND CELL DEATH) DOMAIN PROTEIN"/>
    <property type="match status" value="1"/>
</dbReference>
<feature type="domain" description="DCD" evidence="1">
    <location>
        <begin position="19"/>
        <end position="149"/>
    </location>
</feature>
<evidence type="ECO:0000259" key="1">
    <source>
        <dbReference type="PROSITE" id="PS51222"/>
    </source>
</evidence>
<dbReference type="EMBL" id="JAKUCV010006824">
    <property type="protein sequence ID" value="KAJ4825733.1"/>
    <property type="molecule type" value="Genomic_DNA"/>
</dbReference>
<accession>A0A9Q0J298</accession>
<reference evidence="2" key="2">
    <citation type="journal article" date="2023" name="Plants (Basel)">
        <title>Annotation of the Turnera subulata (Passifloraceae) Draft Genome Reveals the S-Locus Evolved after the Divergence of Turneroideae from Passifloroideae in a Stepwise Manner.</title>
        <authorList>
            <person name="Henning P.M."/>
            <person name="Roalson E.H."/>
            <person name="Mir W."/>
            <person name="McCubbin A.G."/>
            <person name="Shore J.S."/>
        </authorList>
    </citation>
    <scope>NUCLEOTIDE SEQUENCE</scope>
    <source>
        <strain evidence="2">F60SS</strain>
    </source>
</reference>
<dbReference type="SMART" id="SM00767">
    <property type="entry name" value="DCD"/>
    <property type="match status" value="1"/>
</dbReference>
<comment type="caution">
    <text evidence="2">The sequence shown here is derived from an EMBL/GenBank/DDBJ whole genome shotgun (WGS) entry which is preliminary data.</text>
</comment>
<dbReference type="Pfam" id="PF10539">
    <property type="entry name" value="Dev_Cell_Death"/>
    <property type="match status" value="1"/>
</dbReference>
<sequence>MPARPFMEFAEENGCPGLFPDCGAIFMSNRVTRKECLRRGLLGLPSGQYSFVKQVKAGMILFLFEFENRQLHGVFQASSDGALNIVPNAFCSTGKQFPAQVKFIPLWNCSPLREDEFRGAIRENYFSANKFNFGLSEWQVRRLLLLFSMRKLENKSLRRQFNQGKVPRPICYSTNKSGRVHDDDASFAVIGSGKGNADGSLASSVSTRFLGDLTSSRRRRVSGDDKHATHGVRDGQDANKLLVLNDHLADSFVEVGRQVDEGWFLTRDSRNEVDVDLGPRPVITSYPKHELVSTGRIHEDVEFASGYGLGGECNDGSSFRQSSSSEFSGSFLSNISLPSSNTILEANSLIKDHFREASLEDHLLGPHKPILHFSAPLGDTIRLPDNVYSTAHENLVTTHEVGVHALDNRQSFERPYFGSESPHNSTCPGLDSQPFPSYSEPKRSSICSNLTVDENLVTSSLRCELDTHSMQPLAPPPPYCMPESPCKSTYHPLDRQFFSTSSEPNLSSRCPNTKSPVPDDFPPSYSNHYEYLNGTDQDLRKAANPNGMARVSSGVKLTNKDAFDTTCIFQSDYNYGASSQEKHNLELLECKHIEAFVSEIREQGSAGHIDLQRNKCGSSLSLHSDSRQKRCSVFSRLALPQKEYELDERDTDSSVDEVMAMLHQSRYQWVKAKNYNQLVKKHNQVANLRNCKETMSRPKLVKLQLPKISEKPHMDDIPVGEDDGIQGSVQLPFLDFKRRREVRETPNKENNVIVDKAVSSSGPLKKRKLIRPKFGDSISDPSHTGSSLVVVPVQDSVVESESEIFSSNQCLASSQDNIELDSNGEGKDKEIQRMERVDKGFDLNLYVQIS</sequence>
<proteinExistence type="predicted"/>
<organism evidence="2 3">
    <name type="scientific">Turnera subulata</name>
    <dbReference type="NCBI Taxonomy" id="218843"/>
    <lineage>
        <taxon>Eukaryota</taxon>
        <taxon>Viridiplantae</taxon>
        <taxon>Streptophyta</taxon>
        <taxon>Embryophyta</taxon>
        <taxon>Tracheophyta</taxon>
        <taxon>Spermatophyta</taxon>
        <taxon>Magnoliopsida</taxon>
        <taxon>eudicotyledons</taxon>
        <taxon>Gunneridae</taxon>
        <taxon>Pentapetalae</taxon>
        <taxon>rosids</taxon>
        <taxon>fabids</taxon>
        <taxon>Malpighiales</taxon>
        <taxon>Passifloraceae</taxon>
        <taxon>Turnera</taxon>
    </lineage>
</organism>
<dbReference type="PANTHER" id="PTHR46444">
    <property type="entry name" value="DCD (DEVELOPMENT AND CELL DEATH) DOMAIN PROTEIN-RELATED"/>
    <property type="match status" value="1"/>
</dbReference>
<gene>
    <name evidence="2" type="ORF">Tsubulata_035306</name>
</gene>
<name>A0A9Q0J298_9ROSI</name>
<keyword evidence="3" id="KW-1185">Reference proteome</keyword>
<reference evidence="2" key="1">
    <citation type="submission" date="2022-02" db="EMBL/GenBank/DDBJ databases">
        <authorList>
            <person name="Henning P.M."/>
            <person name="McCubbin A.G."/>
            <person name="Shore J.S."/>
        </authorList>
    </citation>
    <scope>NUCLEOTIDE SEQUENCE</scope>
    <source>
        <strain evidence="2">F60SS</strain>
        <tissue evidence="2">Leaves</tissue>
    </source>
</reference>
<protein>
    <recommendedName>
        <fullName evidence="1">DCD domain-containing protein</fullName>
    </recommendedName>
</protein>
<dbReference type="Proteomes" id="UP001141552">
    <property type="component" value="Unassembled WGS sequence"/>
</dbReference>
<dbReference type="InterPro" id="IPR013989">
    <property type="entry name" value="Dev_and_cell_death_domain"/>
</dbReference>
<evidence type="ECO:0000313" key="2">
    <source>
        <dbReference type="EMBL" id="KAJ4825733.1"/>
    </source>
</evidence>
<dbReference type="PROSITE" id="PS51222">
    <property type="entry name" value="DCD"/>
    <property type="match status" value="1"/>
</dbReference>
<evidence type="ECO:0000313" key="3">
    <source>
        <dbReference type="Proteomes" id="UP001141552"/>
    </source>
</evidence>
<dbReference type="AlphaFoldDB" id="A0A9Q0J298"/>